<dbReference type="STRING" id="70448.A0A096P8R8"/>
<evidence type="ECO:0000256" key="2">
    <source>
        <dbReference type="ARBA" id="ARBA00010210"/>
    </source>
</evidence>
<feature type="binding site" evidence="10">
    <location>
        <position position="182"/>
    </location>
    <ligand>
        <name>Zn(2+)</name>
        <dbReference type="ChEBI" id="CHEBI:29105"/>
        <label>1</label>
    </ligand>
</feature>
<evidence type="ECO:0000256" key="4">
    <source>
        <dbReference type="ARBA" id="ARBA00022723"/>
    </source>
</evidence>
<evidence type="ECO:0000256" key="9">
    <source>
        <dbReference type="PIRSR" id="PIRSR628651-50"/>
    </source>
</evidence>
<dbReference type="AlphaFoldDB" id="A0A096P8R8"/>
<comment type="subcellular location">
    <subcellularLocation>
        <location evidence="1">Nucleus</location>
    </subcellularLocation>
</comment>
<feature type="site" description="Histone H3K4me3 binding" evidence="9">
    <location>
        <position position="192"/>
    </location>
</feature>
<dbReference type="InterPro" id="IPR028651">
    <property type="entry name" value="ING_fam"/>
</dbReference>
<organism evidence="13 14">
    <name type="scientific">Ostreococcus tauri</name>
    <name type="common">Marine green alga</name>
    <dbReference type="NCBI Taxonomy" id="70448"/>
    <lineage>
        <taxon>Eukaryota</taxon>
        <taxon>Viridiplantae</taxon>
        <taxon>Chlorophyta</taxon>
        <taxon>Mamiellophyceae</taxon>
        <taxon>Mamiellales</taxon>
        <taxon>Bathycoccaceae</taxon>
        <taxon>Ostreococcus</taxon>
    </lineage>
</organism>
<evidence type="ECO:0000256" key="10">
    <source>
        <dbReference type="PIRSR" id="PIRSR628651-51"/>
    </source>
</evidence>
<sequence>MTTNAVAATPPRGARAVRSMRDVNADGCAVDRALASARARIAACERAQRALAQACGDAVRAVLEDGSGGDGNVAREGVETARARAEGIVKERGVALMRLADERVRLAQCAYDLVDEHITRLDKDLATFEKDAATPVGRGRNDYFTNGEGSGAMRHDGFGDGFANGSYEDSPSVANPNEPKYCVCRQVSYGEMIGCDRDDCPIEWYHVGCVGLTTIPKGKWVCAQCKRRGATNE</sequence>
<dbReference type="GO" id="GO:0005634">
    <property type="term" value="C:nucleus"/>
    <property type="evidence" value="ECO:0007669"/>
    <property type="project" value="UniProtKB-SubCell"/>
</dbReference>
<keyword evidence="6 10" id="KW-0862">Zinc</keyword>
<dbReference type="SMART" id="SM00249">
    <property type="entry name" value="PHD"/>
    <property type="match status" value="1"/>
</dbReference>
<gene>
    <name evidence="13" type="ORF">OT_ostta16g00360</name>
</gene>
<evidence type="ECO:0000256" key="3">
    <source>
        <dbReference type="ARBA" id="ARBA00021181"/>
    </source>
</evidence>
<dbReference type="InterPro" id="IPR001965">
    <property type="entry name" value="Znf_PHD"/>
</dbReference>
<dbReference type="InParanoid" id="A0A096P8R8"/>
<reference evidence="14" key="1">
    <citation type="journal article" date="2006" name="Proc. Natl. Acad. Sci. U.S.A.">
        <title>Genome analysis of the smallest free-living eukaryote Ostreococcus tauri unveils many unique features.</title>
        <authorList>
            <person name="Derelle E."/>
            <person name="Ferraz C."/>
            <person name="Rombauts S."/>
            <person name="Rouze P."/>
            <person name="Worden A.Z."/>
            <person name="Robbens S."/>
            <person name="Partensky F."/>
            <person name="Degroeve S."/>
            <person name="Echeynie S."/>
            <person name="Cooke R."/>
            <person name="Saeys Y."/>
            <person name="Wuyts J."/>
            <person name="Jabbari K."/>
            <person name="Bowler C."/>
            <person name="Panaud O."/>
            <person name="Piegu B."/>
            <person name="Ball S.G."/>
            <person name="Ral J.-P."/>
            <person name="Bouget F.-Y."/>
            <person name="Piganeau G."/>
            <person name="De Baets B."/>
            <person name="Picard A."/>
            <person name="Delseny M."/>
            <person name="Demaille J."/>
            <person name="Van de Peer Y."/>
            <person name="Moreau H."/>
        </authorList>
    </citation>
    <scope>NUCLEOTIDE SEQUENCE [LARGE SCALE GENOMIC DNA]</scope>
    <source>
        <strain evidence="14">OTTH 0595 / CCAP 157/2 / RCC745</strain>
    </source>
</reference>
<feature type="domain" description="PHD-type" evidence="12">
    <location>
        <begin position="179"/>
        <end position="228"/>
    </location>
</feature>
<dbReference type="RefSeq" id="XP_003083480.2">
    <property type="nucleotide sequence ID" value="XM_003083432.2"/>
</dbReference>
<dbReference type="CDD" id="cd15585">
    <property type="entry name" value="PHD_ING3"/>
    <property type="match status" value="1"/>
</dbReference>
<evidence type="ECO:0000313" key="14">
    <source>
        <dbReference type="Proteomes" id="UP000009170"/>
    </source>
</evidence>
<dbReference type="InterPro" id="IPR011011">
    <property type="entry name" value="Znf_FYVE_PHD"/>
</dbReference>
<feature type="binding site" evidence="10">
    <location>
        <position position="200"/>
    </location>
    <ligand>
        <name>Zn(2+)</name>
        <dbReference type="ChEBI" id="CHEBI:29105"/>
        <label>2</label>
    </ligand>
</feature>
<dbReference type="GO" id="GO:0008270">
    <property type="term" value="F:zinc ion binding"/>
    <property type="evidence" value="ECO:0007669"/>
    <property type="project" value="UniProtKB-KW"/>
</dbReference>
<feature type="binding site" evidence="10">
    <location>
        <position position="222"/>
    </location>
    <ligand>
        <name>Zn(2+)</name>
        <dbReference type="ChEBI" id="CHEBI:29105"/>
        <label>2</label>
    </ligand>
</feature>
<feature type="binding site" evidence="10">
    <location>
        <position position="225"/>
    </location>
    <ligand>
        <name>Zn(2+)</name>
        <dbReference type="ChEBI" id="CHEBI:29105"/>
        <label>2</label>
    </ligand>
</feature>
<dbReference type="InterPro" id="IPR019786">
    <property type="entry name" value="Zinc_finger_PHD-type_CS"/>
</dbReference>
<feature type="binding site" evidence="10">
    <location>
        <position position="209"/>
    </location>
    <ligand>
        <name>Zn(2+)</name>
        <dbReference type="ChEBI" id="CHEBI:29105"/>
        <label>1</label>
    </ligand>
</feature>
<comment type="similarity">
    <text evidence="2">Belongs to the ING family.</text>
</comment>
<evidence type="ECO:0000256" key="11">
    <source>
        <dbReference type="PROSITE-ProRule" id="PRU00146"/>
    </source>
</evidence>
<dbReference type="GeneID" id="9831158"/>
<dbReference type="InterPro" id="IPR042020">
    <property type="entry name" value="ING3_PHD"/>
</dbReference>
<dbReference type="FunFam" id="3.30.40.10:FF:000016">
    <property type="entry name" value="Inhibitor of growth protein"/>
    <property type="match status" value="1"/>
</dbReference>
<evidence type="ECO:0000313" key="13">
    <source>
        <dbReference type="EMBL" id="CEG00265.1"/>
    </source>
</evidence>
<keyword evidence="7" id="KW-0156">Chromatin regulator</keyword>
<feature type="binding site" evidence="10">
    <location>
        <position position="184"/>
    </location>
    <ligand>
        <name>Zn(2+)</name>
        <dbReference type="ChEBI" id="CHEBI:29105"/>
        <label>1</label>
    </ligand>
</feature>
<evidence type="ECO:0000259" key="12">
    <source>
        <dbReference type="PROSITE" id="PS50016"/>
    </source>
</evidence>
<feature type="site" description="Histone H3K4me3 binding" evidence="9">
    <location>
        <position position="196"/>
    </location>
</feature>
<dbReference type="PROSITE" id="PS01359">
    <property type="entry name" value="ZF_PHD_1"/>
    <property type="match status" value="1"/>
</dbReference>
<dbReference type="Gene3D" id="6.10.140.1740">
    <property type="match status" value="1"/>
</dbReference>
<dbReference type="InterPro" id="IPR013083">
    <property type="entry name" value="Znf_RING/FYVE/PHD"/>
</dbReference>
<dbReference type="GO" id="GO:0006325">
    <property type="term" value="P:chromatin organization"/>
    <property type="evidence" value="ECO:0007669"/>
    <property type="project" value="UniProtKB-KW"/>
</dbReference>
<dbReference type="OrthoDB" id="5411773at2759"/>
<dbReference type="InterPro" id="IPR019787">
    <property type="entry name" value="Znf_PHD-finger"/>
</dbReference>
<dbReference type="EMBL" id="CAID01000016">
    <property type="protein sequence ID" value="CEG00265.1"/>
    <property type="molecule type" value="Genomic_DNA"/>
</dbReference>
<evidence type="ECO:0000256" key="6">
    <source>
        <dbReference type="ARBA" id="ARBA00022833"/>
    </source>
</evidence>
<dbReference type="PROSITE" id="PS50016">
    <property type="entry name" value="ZF_PHD_2"/>
    <property type="match status" value="1"/>
</dbReference>
<dbReference type="FunCoup" id="A0A096P8R8">
    <property type="interactions" value="1246"/>
</dbReference>
<feature type="site" description="Histone H3K4me3 binding" evidence="9">
    <location>
        <position position="204"/>
    </location>
</feature>
<keyword evidence="5 11" id="KW-0863">Zinc-finger</keyword>
<dbReference type="Gene3D" id="3.30.40.10">
    <property type="entry name" value="Zinc/RING finger domain, C3HC4 (zinc finger)"/>
    <property type="match status" value="1"/>
</dbReference>
<dbReference type="PANTHER" id="PTHR10333">
    <property type="entry name" value="INHIBITOR OF GROWTH PROTEIN"/>
    <property type="match status" value="1"/>
</dbReference>
<protein>
    <recommendedName>
        <fullName evidence="3">Inhibitor of growth protein 3</fullName>
    </recommendedName>
</protein>
<feature type="site" description="Histone H3K4me3 binding" evidence="9">
    <location>
        <position position="181"/>
    </location>
</feature>
<feature type="binding site" evidence="10">
    <location>
        <position position="195"/>
    </location>
    <ligand>
        <name>Zn(2+)</name>
        <dbReference type="ChEBI" id="CHEBI:29105"/>
        <label>2</label>
    </ligand>
</feature>
<feature type="binding site" evidence="10">
    <location>
        <position position="206"/>
    </location>
    <ligand>
        <name>Zn(2+)</name>
        <dbReference type="ChEBI" id="CHEBI:29105"/>
        <label>1</label>
    </ligand>
</feature>
<dbReference type="Proteomes" id="UP000009170">
    <property type="component" value="Unassembled WGS sequence"/>
</dbReference>
<evidence type="ECO:0000256" key="8">
    <source>
        <dbReference type="ARBA" id="ARBA00023242"/>
    </source>
</evidence>
<keyword evidence="14" id="KW-1185">Reference proteome</keyword>
<keyword evidence="4 10" id="KW-0479">Metal-binding</keyword>
<comment type="caution">
    <text evidence="13">The sequence shown here is derived from an EMBL/GenBank/DDBJ whole genome shotgun (WGS) entry which is preliminary data.</text>
</comment>
<keyword evidence="8" id="KW-0539">Nucleus</keyword>
<name>A0A096P8R8_OSTTA</name>
<reference evidence="13 14" key="2">
    <citation type="journal article" date="2014" name="BMC Genomics">
        <title>An improved genome of the model marine alga Ostreococcus tauri unfolds by assessing Illumina de novo assemblies.</title>
        <authorList>
            <person name="Blanc-Mathieu R."/>
            <person name="Verhelst B."/>
            <person name="Derelle E."/>
            <person name="Rombauts S."/>
            <person name="Bouget F.Y."/>
            <person name="Carre I."/>
            <person name="Chateau A."/>
            <person name="Eyre-Walker A."/>
            <person name="Grimsley N."/>
            <person name="Moreau H."/>
            <person name="Piegu B."/>
            <person name="Rivals E."/>
            <person name="Schackwitz W."/>
            <person name="Van de Peer Y."/>
            <person name="Piganeau G."/>
        </authorList>
    </citation>
    <scope>NUCLEOTIDE SEQUENCE [LARGE SCALE GENOMIC DNA]</scope>
    <source>
        <strain evidence="14">OTTH 0595 / CCAP 157/2 / RCC745</strain>
    </source>
</reference>
<proteinExistence type="inferred from homology"/>
<accession>A0A096P8R8</accession>
<dbReference type="KEGG" id="ota:OT_ostta16g00360"/>
<evidence type="ECO:0000256" key="1">
    <source>
        <dbReference type="ARBA" id="ARBA00004123"/>
    </source>
</evidence>
<evidence type="ECO:0000256" key="7">
    <source>
        <dbReference type="ARBA" id="ARBA00022853"/>
    </source>
</evidence>
<evidence type="ECO:0000256" key="5">
    <source>
        <dbReference type="ARBA" id="ARBA00022771"/>
    </source>
</evidence>
<dbReference type="SUPFAM" id="SSF57903">
    <property type="entry name" value="FYVE/PHD zinc finger"/>
    <property type="match status" value="1"/>
</dbReference>